<dbReference type="InterPro" id="IPR050708">
    <property type="entry name" value="T6SS_VgrG/RHS"/>
</dbReference>
<accession>A0AB39WSV5</accession>
<keyword evidence="1" id="KW-0472">Membrane</keyword>
<organism evidence="2">
    <name type="scientific">Pseudomonas sp. WC2401</name>
    <dbReference type="NCBI Taxonomy" id="3234143"/>
    <lineage>
        <taxon>Bacteria</taxon>
        <taxon>Pseudomonadati</taxon>
        <taxon>Pseudomonadota</taxon>
        <taxon>Gammaproteobacteria</taxon>
        <taxon>Pseudomonadales</taxon>
        <taxon>Pseudomonadaceae</taxon>
        <taxon>Pseudomonas</taxon>
    </lineage>
</organism>
<proteinExistence type="predicted"/>
<dbReference type="PANTHER" id="PTHR32305:SF15">
    <property type="entry name" value="PROTEIN RHSA-RELATED"/>
    <property type="match status" value="1"/>
</dbReference>
<keyword evidence="1" id="KW-1133">Transmembrane helix</keyword>
<evidence type="ECO:0000313" key="2">
    <source>
        <dbReference type="EMBL" id="XDV04558.1"/>
    </source>
</evidence>
<gene>
    <name evidence="2" type="ORF">AB3G35_15905</name>
</gene>
<dbReference type="EMBL" id="CP165623">
    <property type="protein sequence ID" value="XDV04558.1"/>
    <property type="molecule type" value="Genomic_DNA"/>
</dbReference>
<reference evidence="2" key="1">
    <citation type="submission" date="2024-07" db="EMBL/GenBank/DDBJ databases">
        <authorList>
            <person name="Biller S.J."/>
        </authorList>
    </citation>
    <scope>NUCLEOTIDE SEQUENCE</scope>
    <source>
        <strain evidence="2">WC2401</strain>
    </source>
</reference>
<feature type="transmembrane region" description="Helical" evidence="1">
    <location>
        <begin position="668"/>
        <end position="687"/>
    </location>
</feature>
<dbReference type="NCBIfam" id="TIGR03696">
    <property type="entry name" value="Rhs_assc_core"/>
    <property type="match status" value="1"/>
</dbReference>
<dbReference type="InterPro" id="IPR022385">
    <property type="entry name" value="Rhs_assc_core"/>
</dbReference>
<protein>
    <submittedName>
        <fullName evidence="2">RHS repeat-associated core domain-containing protein</fullName>
    </submittedName>
</protein>
<dbReference type="Gene3D" id="2.180.10.10">
    <property type="entry name" value="RHS repeat-associated core"/>
    <property type="match status" value="1"/>
</dbReference>
<dbReference type="PANTHER" id="PTHR32305">
    <property type="match status" value="1"/>
</dbReference>
<dbReference type="AlphaFoldDB" id="A0AB39WSV5"/>
<name>A0AB39WSV5_9PSED</name>
<keyword evidence="1" id="KW-0812">Transmembrane</keyword>
<dbReference type="RefSeq" id="WP_369781751.1">
    <property type="nucleotide sequence ID" value="NZ_CP165623.1"/>
</dbReference>
<sequence length="963" mass="105586">MASLHRFTPSLTAFDPRGASVRTVAYQRLRVEDQPVARVRRNVFGITGALQQQWDPRLHALQGHSPGGRPAISRQYSLSGRVLRTDSVDAGWHIVLSGSGGQGLTRWDSRGSRQRHQYDGLLRRVAVFEQAGNDVRERCVERLAYAPTSAGHAAFNCCGRLVRHDDPAGSVTIEHYGLGGVMTGQSRRLLKADTPPDWPAAEHLRELQLAPERFASSWHYDALGGLQQLTDARGNQRLWQYGVEGELARVELVFSSARRKVLLERRDCNAQGQVTREQMGNGMLAEFSYDEKDGSLLRLAAYRSARRENALQDMTYAYDRVGNVLSIRDAAQPTTWHSNVRSDATCVYGYDSLYQLINASGRENARHAGGPALPGLVVFGAAQADLWRNYSRHYQYDAGGNLVQMRHVPSSGQGYTRRMAVAAHSNHAWIQGQAVGFDRCGNQQTLTAGQALSWNLRNQLAQVSQVLRDDGQADTESYAYDAHGQRLLKRRVSKAAGMTHLREVIYLPGLELHRDHATGQWLNVLTIETGRTSIRALQWQKGRPAGVNDEQLRFSLSDLTGSCTLELDEQAVLLSQEGFYPYGETAWWAAKNAVEASYKTLRYSGKERDASGLYYYGFRYYAPWLQRWISPDPAAEVDGLNLYAMVSNNPMTLADADGRAGSTMSERVSLGLFFVGFLGLAGLALGALVDMPAIGATAGALLGGVLLGLLVHEGYRNARRRAVHNSAESIAEWLSQRAIDIAESRGLTHEETHRLVNFFYEHQGDNALLSVAAHSTPEGKIYGFVGPAVSAQVANNLMQAGKPMGRDMRRLGYSNILLRDPVRAQPEQPAGPSTAGAVSTFDVQATTGLARRKVARAGAPAASSDSPGVLARAPASAFSADMSAVEHLMGGPEGRSIALTIGHLREGRTAAVHWHKHQDEGGLWSADLHAYPGGGTGRGAFRLMFEHLGGRRYRVVGVRNPHR</sequence>
<feature type="transmembrane region" description="Helical" evidence="1">
    <location>
        <begin position="693"/>
        <end position="711"/>
    </location>
</feature>
<evidence type="ECO:0000256" key="1">
    <source>
        <dbReference type="SAM" id="Phobius"/>
    </source>
</evidence>